<dbReference type="RefSeq" id="WP_243462900.1">
    <property type="nucleotide sequence ID" value="NZ_BAUW01000011.1"/>
</dbReference>
<proteinExistence type="predicted"/>
<sequence>MNKIRGLMSIAITIVFFLSVFSPAEAARKVPVASEKDPVVFVHGFTGSSSSFDNMKQWLVSRDGRPTTCLLSNIQILQEAVQTMHMNCNHS</sequence>
<dbReference type="Gene3D" id="3.40.50.1820">
    <property type="entry name" value="alpha/beta hydrolase"/>
    <property type="match status" value="1"/>
</dbReference>
<name>W4RJU8_9BACI</name>
<dbReference type="AlphaFoldDB" id="W4RJU8"/>
<reference evidence="2 3" key="1">
    <citation type="submission" date="2013-12" db="EMBL/GenBank/DDBJ databases">
        <title>NBRP : Genome information of microbial organism related human and environment.</title>
        <authorList>
            <person name="Hattori M."/>
            <person name="Oshima K."/>
            <person name="Inaba H."/>
            <person name="Suda W."/>
            <person name="Sakamoto M."/>
            <person name="Iino T."/>
            <person name="Kitahara M."/>
            <person name="Oshida Y."/>
            <person name="Iida T."/>
            <person name="Kudo T."/>
            <person name="Itoh T."/>
            <person name="Ahmed I."/>
            <person name="Ohkuma M."/>
        </authorList>
    </citation>
    <scope>NUCLEOTIDE SEQUENCE [LARGE SCALE GENOMIC DNA]</scope>
    <source>
        <strain evidence="2 3">JCM 21738</strain>
    </source>
</reference>
<evidence type="ECO:0000313" key="2">
    <source>
        <dbReference type="EMBL" id="GAE44715.1"/>
    </source>
</evidence>
<keyword evidence="1" id="KW-0732">Signal</keyword>
<evidence type="ECO:0000313" key="3">
    <source>
        <dbReference type="Proteomes" id="UP000018949"/>
    </source>
</evidence>
<organism evidence="2 3">
    <name type="scientific">Mesobacillus boroniphilus JCM 21738</name>
    <dbReference type="NCBI Taxonomy" id="1294265"/>
    <lineage>
        <taxon>Bacteria</taxon>
        <taxon>Bacillati</taxon>
        <taxon>Bacillota</taxon>
        <taxon>Bacilli</taxon>
        <taxon>Bacillales</taxon>
        <taxon>Bacillaceae</taxon>
        <taxon>Mesobacillus</taxon>
    </lineage>
</organism>
<dbReference type="EMBL" id="BAUW01000011">
    <property type="protein sequence ID" value="GAE44715.1"/>
    <property type="molecule type" value="Genomic_DNA"/>
</dbReference>
<evidence type="ECO:0008006" key="4">
    <source>
        <dbReference type="Google" id="ProtNLM"/>
    </source>
</evidence>
<evidence type="ECO:0000256" key="1">
    <source>
        <dbReference type="SAM" id="SignalP"/>
    </source>
</evidence>
<dbReference type="Proteomes" id="UP000018949">
    <property type="component" value="Unassembled WGS sequence"/>
</dbReference>
<dbReference type="InterPro" id="IPR029058">
    <property type="entry name" value="AB_hydrolase_fold"/>
</dbReference>
<dbReference type="SUPFAM" id="SSF53474">
    <property type="entry name" value="alpha/beta-Hydrolases"/>
    <property type="match status" value="1"/>
</dbReference>
<accession>W4RJU8</accession>
<feature type="chain" id="PRO_5004847863" description="Lipase" evidence="1">
    <location>
        <begin position="27"/>
        <end position="91"/>
    </location>
</feature>
<comment type="caution">
    <text evidence="2">The sequence shown here is derived from an EMBL/GenBank/DDBJ whole genome shotgun (WGS) entry which is preliminary data.</text>
</comment>
<feature type="signal peptide" evidence="1">
    <location>
        <begin position="1"/>
        <end position="26"/>
    </location>
</feature>
<keyword evidence="3" id="KW-1185">Reference proteome</keyword>
<gene>
    <name evidence="2" type="ORF">JCM21738_1447</name>
</gene>
<protein>
    <recommendedName>
        <fullName evidence="4">Lipase</fullName>
    </recommendedName>
</protein>